<evidence type="ECO:0000313" key="1">
    <source>
        <dbReference type="EMBL" id="KAA6333772.1"/>
    </source>
</evidence>
<dbReference type="EMBL" id="SNRY01001073">
    <property type="protein sequence ID" value="KAA6333772.1"/>
    <property type="molecule type" value="Genomic_DNA"/>
</dbReference>
<organism evidence="1">
    <name type="scientific">termite gut metagenome</name>
    <dbReference type="NCBI Taxonomy" id="433724"/>
    <lineage>
        <taxon>unclassified sequences</taxon>
        <taxon>metagenomes</taxon>
        <taxon>organismal metagenomes</taxon>
    </lineage>
</organism>
<accession>A0A5J4RJK8</accession>
<protein>
    <submittedName>
        <fullName evidence="1">Uncharacterized protein</fullName>
    </submittedName>
</protein>
<sequence>MKMMEEIGKIINDLKSIQEKLPELRDLFWLKIDRYNEADQQRGVAFDEKFEQQRDKFSRVIDSFSAFIGKSFAPSAEEVAKEKALQKLRAEFPGFDDWNEEAKKALLDREIQSLLVKIPQRIVTRVKADEEPNRGPKYQINNQPDKIYSIDSDFSHCRPCFFAFRNKKHAVNNWAMVLRELANVLYSENPVLITDFMAKDLSKKPLFSTETKKYLRPLEIANGLFVESNFSANQMCISCKKLLDIYGIAHSEVNLYLDRIPANK</sequence>
<gene>
    <name evidence="1" type="ORF">EZS27_017850</name>
</gene>
<comment type="caution">
    <text evidence="1">The sequence shown here is derived from an EMBL/GenBank/DDBJ whole genome shotgun (WGS) entry which is preliminary data.</text>
</comment>
<proteinExistence type="predicted"/>
<dbReference type="AlphaFoldDB" id="A0A5J4RJK8"/>
<name>A0A5J4RJK8_9ZZZZ</name>
<reference evidence="1" key="1">
    <citation type="submission" date="2019-03" db="EMBL/GenBank/DDBJ databases">
        <title>Single cell metagenomics reveals metabolic interactions within the superorganism composed of flagellate Streblomastix strix and complex community of Bacteroidetes bacteria on its surface.</title>
        <authorList>
            <person name="Treitli S.C."/>
            <person name="Kolisko M."/>
            <person name="Husnik F."/>
            <person name="Keeling P."/>
            <person name="Hampl V."/>
        </authorList>
    </citation>
    <scope>NUCLEOTIDE SEQUENCE</scope>
    <source>
        <strain evidence="1">STM</strain>
    </source>
</reference>